<feature type="transmembrane region" description="Helical" evidence="2">
    <location>
        <begin position="42"/>
        <end position="62"/>
    </location>
</feature>
<keyword evidence="2" id="KW-1133">Transmembrane helix</keyword>
<feature type="region of interest" description="Disordered" evidence="1">
    <location>
        <begin position="121"/>
        <end position="146"/>
    </location>
</feature>
<dbReference type="EMBL" id="BSNJ01000002">
    <property type="protein sequence ID" value="GLQ19946.1"/>
    <property type="molecule type" value="Genomic_DNA"/>
</dbReference>
<feature type="domain" description="TadE-like" evidence="3">
    <location>
        <begin position="29"/>
        <end position="70"/>
    </location>
</feature>
<evidence type="ECO:0000313" key="4">
    <source>
        <dbReference type="EMBL" id="GLQ19946.1"/>
    </source>
</evidence>
<protein>
    <submittedName>
        <fullName evidence="4">Pilus biosynthesis protein TadE</fullName>
    </submittedName>
</protein>
<reference evidence="4" key="1">
    <citation type="journal article" date="2014" name="Int. J. Syst. Evol. Microbiol.">
        <title>Complete genome of a new Firmicutes species belonging to the dominant human colonic microbiota ('Ruminococcus bicirculans') reveals two chromosomes and a selective capacity to utilize plant glucans.</title>
        <authorList>
            <consortium name="NISC Comparative Sequencing Program"/>
            <person name="Wegmann U."/>
            <person name="Louis P."/>
            <person name="Goesmann A."/>
            <person name="Henrissat B."/>
            <person name="Duncan S.H."/>
            <person name="Flint H.J."/>
        </authorList>
    </citation>
    <scope>NUCLEOTIDE SEQUENCE</scope>
    <source>
        <strain evidence="4">NBRC 108216</strain>
    </source>
</reference>
<evidence type="ECO:0000256" key="2">
    <source>
        <dbReference type="SAM" id="Phobius"/>
    </source>
</evidence>
<dbReference type="Pfam" id="PF07811">
    <property type="entry name" value="TadE"/>
    <property type="match status" value="1"/>
</dbReference>
<keyword evidence="5" id="KW-1185">Reference proteome</keyword>
<comment type="caution">
    <text evidence="4">The sequence shown here is derived from an EMBL/GenBank/DDBJ whole genome shotgun (WGS) entry which is preliminary data.</text>
</comment>
<accession>A0ABQ5UXD0</accession>
<evidence type="ECO:0000256" key="1">
    <source>
        <dbReference type="SAM" id="MobiDB-lite"/>
    </source>
</evidence>
<keyword evidence="2" id="KW-0812">Transmembrane</keyword>
<reference evidence="4" key="2">
    <citation type="submission" date="2023-01" db="EMBL/GenBank/DDBJ databases">
        <title>Draft genome sequence of Algimonas porphyrae strain NBRC 108216.</title>
        <authorList>
            <person name="Sun Q."/>
            <person name="Mori K."/>
        </authorList>
    </citation>
    <scope>NUCLEOTIDE SEQUENCE</scope>
    <source>
        <strain evidence="4">NBRC 108216</strain>
    </source>
</reference>
<dbReference type="Proteomes" id="UP001161390">
    <property type="component" value="Unassembled WGS sequence"/>
</dbReference>
<sequence length="211" mass="22742">MIMGRTSFTGRAWRRASALRDRYSKNTDGATAVEFAMVSLPFLAIIFGILELALVFFTGSVLTQSMNDTGRLVRVGAFQGCGSAAEFKAMVCDRMQGMMSCENNLRVDLVTAASFQSVAMKDPGDGGLDPDDDTKGVENGEFDNTGPGEPVVMRGTFYYPLVLPNFMTRLENQPGTGRHVITVSTAFRNEPFPGGGSCNPSIKDELEGILG</sequence>
<evidence type="ECO:0000259" key="3">
    <source>
        <dbReference type="Pfam" id="PF07811"/>
    </source>
</evidence>
<gene>
    <name evidence="4" type="ORF">GCM10007854_09010</name>
</gene>
<proteinExistence type="predicted"/>
<name>A0ABQ5UXD0_9PROT</name>
<evidence type="ECO:0000313" key="5">
    <source>
        <dbReference type="Proteomes" id="UP001161390"/>
    </source>
</evidence>
<organism evidence="4 5">
    <name type="scientific">Algimonas porphyrae</name>
    <dbReference type="NCBI Taxonomy" id="1128113"/>
    <lineage>
        <taxon>Bacteria</taxon>
        <taxon>Pseudomonadati</taxon>
        <taxon>Pseudomonadota</taxon>
        <taxon>Alphaproteobacteria</taxon>
        <taxon>Maricaulales</taxon>
        <taxon>Robiginitomaculaceae</taxon>
        <taxon>Algimonas</taxon>
    </lineage>
</organism>
<keyword evidence="2" id="KW-0472">Membrane</keyword>
<dbReference type="InterPro" id="IPR012495">
    <property type="entry name" value="TadE-like_dom"/>
</dbReference>